<sequence>MISGEAFTRNFGVKNLSSTRLNLQKLCWLNDSLIQCFLEGARSVLNLPGIVPLARFVESDRQALGRETTIVELTFRL</sequence>
<evidence type="ECO:0000313" key="1">
    <source>
        <dbReference type="EMBL" id="KAF7828254.1"/>
    </source>
</evidence>
<proteinExistence type="predicted"/>
<evidence type="ECO:0000313" key="2">
    <source>
        <dbReference type="Proteomes" id="UP000634136"/>
    </source>
</evidence>
<dbReference type="AlphaFoldDB" id="A0A834U223"/>
<dbReference type="Proteomes" id="UP000634136">
    <property type="component" value="Unassembled WGS sequence"/>
</dbReference>
<name>A0A834U223_9FABA</name>
<gene>
    <name evidence="1" type="ORF">G2W53_019418</name>
</gene>
<protein>
    <submittedName>
        <fullName evidence="1">Uncharacterized protein</fullName>
    </submittedName>
</protein>
<comment type="caution">
    <text evidence="1">The sequence shown here is derived from an EMBL/GenBank/DDBJ whole genome shotgun (WGS) entry which is preliminary data.</text>
</comment>
<keyword evidence="2" id="KW-1185">Reference proteome</keyword>
<reference evidence="1" key="1">
    <citation type="submission" date="2020-09" db="EMBL/GenBank/DDBJ databases">
        <title>Genome-Enabled Discovery of Anthraquinone Biosynthesis in Senna tora.</title>
        <authorList>
            <person name="Kang S.-H."/>
            <person name="Pandey R.P."/>
            <person name="Lee C.-M."/>
            <person name="Sim J.-S."/>
            <person name="Jeong J.-T."/>
            <person name="Choi B.-S."/>
            <person name="Jung M."/>
            <person name="Ginzburg D."/>
            <person name="Zhao K."/>
            <person name="Won S.Y."/>
            <person name="Oh T.-J."/>
            <person name="Yu Y."/>
            <person name="Kim N.-H."/>
            <person name="Lee O.R."/>
            <person name="Lee T.-H."/>
            <person name="Bashyal P."/>
            <person name="Kim T.-S."/>
            <person name="Lee W.-H."/>
            <person name="Kawkins C."/>
            <person name="Kim C.-K."/>
            <person name="Kim J.S."/>
            <person name="Ahn B.O."/>
            <person name="Rhee S.Y."/>
            <person name="Sohng J.K."/>
        </authorList>
    </citation>
    <scope>NUCLEOTIDE SEQUENCE</scope>
    <source>
        <tissue evidence="1">Leaf</tissue>
    </source>
</reference>
<dbReference type="EMBL" id="JAAIUW010000006">
    <property type="protein sequence ID" value="KAF7828254.1"/>
    <property type="molecule type" value="Genomic_DNA"/>
</dbReference>
<accession>A0A834U223</accession>
<organism evidence="1 2">
    <name type="scientific">Senna tora</name>
    <dbReference type="NCBI Taxonomy" id="362788"/>
    <lineage>
        <taxon>Eukaryota</taxon>
        <taxon>Viridiplantae</taxon>
        <taxon>Streptophyta</taxon>
        <taxon>Embryophyta</taxon>
        <taxon>Tracheophyta</taxon>
        <taxon>Spermatophyta</taxon>
        <taxon>Magnoliopsida</taxon>
        <taxon>eudicotyledons</taxon>
        <taxon>Gunneridae</taxon>
        <taxon>Pentapetalae</taxon>
        <taxon>rosids</taxon>
        <taxon>fabids</taxon>
        <taxon>Fabales</taxon>
        <taxon>Fabaceae</taxon>
        <taxon>Caesalpinioideae</taxon>
        <taxon>Cassia clade</taxon>
        <taxon>Senna</taxon>
    </lineage>
</organism>